<evidence type="ECO:0000256" key="1">
    <source>
        <dbReference type="ARBA" id="ARBA00004651"/>
    </source>
</evidence>
<evidence type="ECO:0000256" key="6">
    <source>
        <dbReference type="ARBA" id="ARBA00023136"/>
    </source>
</evidence>
<organism evidence="9 10">
    <name type="scientific">Paenibacillus herberti</name>
    <dbReference type="NCBI Taxonomy" id="1619309"/>
    <lineage>
        <taxon>Bacteria</taxon>
        <taxon>Bacillati</taxon>
        <taxon>Bacillota</taxon>
        <taxon>Bacilli</taxon>
        <taxon>Bacillales</taxon>
        <taxon>Paenibacillaceae</taxon>
        <taxon>Paenibacillus</taxon>
    </lineage>
</organism>
<name>A0A229P334_9BACL</name>
<dbReference type="GO" id="GO:0005886">
    <property type="term" value="C:plasma membrane"/>
    <property type="evidence" value="ECO:0007669"/>
    <property type="project" value="UniProtKB-SubCell"/>
</dbReference>
<dbReference type="Gene3D" id="1.10.3720.10">
    <property type="entry name" value="MetI-like"/>
    <property type="match status" value="1"/>
</dbReference>
<dbReference type="InterPro" id="IPR000515">
    <property type="entry name" value="MetI-like"/>
</dbReference>
<comment type="subcellular location">
    <subcellularLocation>
        <location evidence="1 7">Cell membrane</location>
        <topology evidence="1 7">Multi-pass membrane protein</topology>
    </subcellularLocation>
</comment>
<dbReference type="PROSITE" id="PS50928">
    <property type="entry name" value="ABC_TM1"/>
    <property type="match status" value="1"/>
</dbReference>
<dbReference type="EMBL" id="NMUQ01000001">
    <property type="protein sequence ID" value="OXM16305.1"/>
    <property type="molecule type" value="Genomic_DNA"/>
</dbReference>
<evidence type="ECO:0000256" key="7">
    <source>
        <dbReference type="RuleBase" id="RU363032"/>
    </source>
</evidence>
<feature type="transmembrane region" description="Helical" evidence="7">
    <location>
        <begin position="157"/>
        <end position="178"/>
    </location>
</feature>
<comment type="caution">
    <text evidence="9">The sequence shown here is derived from an EMBL/GenBank/DDBJ whole genome shotgun (WGS) entry which is preliminary data.</text>
</comment>
<evidence type="ECO:0000256" key="5">
    <source>
        <dbReference type="ARBA" id="ARBA00022989"/>
    </source>
</evidence>
<sequence>MRDWAYNLKKGFRSLRRMTTFQWILFVAMTLLAAFMLLPIVYLVNHALKPFNELFLYPPTFIAKQPTLQNFTDLIVVTQSSAVPVTRYLFNSIVMSVLVFFTSCLISVLCAYPLSKHKFPGRGIIFSGIIISLMFAPEMVGIPRYFVISNLGIINTYWGHVLPLVAMPVGVFLMKQFIDQIPDELLEAAKVEGAKELRIFAKIVVPLCMPAVATTAILSFQTAWSSDETSTLFMEDETMKTLPFFVNTLTNNLSNNVANQGAAAAVALLLFLPNFIIFLAMQKKVITTMMHSGIK</sequence>
<accession>A0A229P334</accession>
<keyword evidence="2 7" id="KW-0813">Transport</keyword>
<dbReference type="PANTHER" id="PTHR43744:SF1">
    <property type="entry name" value="BINDING-PROTEIN-DEPENDENT TRANSPORT SYSTEMS INNER MEMBRANE COMPONENT"/>
    <property type="match status" value="1"/>
</dbReference>
<dbReference type="Proteomes" id="UP000215145">
    <property type="component" value="Unassembled WGS sequence"/>
</dbReference>
<feature type="transmembrane region" description="Helical" evidence="7">
    <location>
        <begin position="261"/>
        <end position="281"/>
    </location>
</feature>
<protein>
    <submittedName>
        <fullName evidence="9">ABC transporter permease</fullName>
    </submittedName>
</protein>
<feature type="transmembrane region" description="Helical" evidence="7">
    <location>
        <begin position="88"/>
        <end position="112"/>
    </location>
</feature>
<evidence type="ECO:0000313" key="9">
    <source>
        <dbReference type="EMBL" id="OXM16305.1"/>
    </source>
</evidence>
<comment type="similarity">
    <text evidence="7">Belongs to the binding-protein-dependent transport system permease family.</text>
</comment>
<reference evidence="9 10" key="1">
    <citation type="submission" date="2017-07" db="EMBL/GenBank/DDBJ databases">
        <title>Paenibacillus herberti R33 genome sequencing and assembly.</title>
        <authorList>
            <person name="Su W."/>
        </authorList>
    </citation>
    <scope>NUCLEOTIDE SEQUENCE [LARGE SCALE GENOMIC DNA]</scope>
    <source>
        <strain evidence="9 10">R33</strain>
    </source>
</reference>
<keyword evidence="3" id="KW-1003">Cell membrane</keyword>
<dbReference type="GO" id="GO:0055085">
    <property type="term" value="P:transmembrane transport"/>
    <property type="evidence" value="ECO:0007669"/>
    <property type="project" value="InterPro"/>
</dbReference>
<dbReference type="AlphaFoldDB" id="A0A229P334"/>
<evidence type="ECO:0000256" key="4">
    <source>
        <dbReference type="ARBA" id="ARBA00022692"/>
    </source>
</evidence>
<dbReference type="InterPro" id="IPR035906">
    <property type="entry name" value="MetI-like_sf"/>
</dbReference>
<evidence type="ECO:0000313" key="10">
    <source>
        <dbReference type="Proteomes" id="UP000215145"/>
    </source>
</evidence>
<evidence type="ECO:0000259" key="8">
    <source>
        <dbReference type="PROSITE" id="PS50928"/>
    </source>
</evidence>
<feature type="transmembrane region" description="Helical" evidence="7">
    <location>
        <begin position="124"/>
        <end position="145"/>
    </location>
</feature>
<keyword evidence="10" id="KW-1185">Reference proteome</keyword>
<dbReference type="SUPFAM" id="SSF161098">
    <property type="entry name" value="MetI-like"/>
    <property type="match status" value="1"/>
</dbReference>
<gene>
    <name evidence="9" type="ORF">CGZ75_06370</name>
</gene>
<dbReference type="CDD" id="cd06261">
    <property type="entry name" value="TM_PBP2"/>
    <property type="match status" value="1"/>
</dbReference>
<evidence type="ECO:0000256" key="2">
    <source>
        <dbReference type="ARBA" id="ARBA00022448"/>
    </source>
</evidence>
<keyword evidence="5 7" id="KW-1133">Transmembrane helix</keyword>
<dbReference type="PANTHER" id="PTHR43744">
    <property type="entry name" value="ABC TRANSPORTER PERMEASE PROTEIN MG189-RELATED-RELATED"/>
    <property type="match status" value="1"/>
</dbReference>
<feature type="transmembrane region" description="Helical" evidence="7">
    <location>
        <begin position="21"/>
        <end position="44"/>
    </location>
</feature>
<dbReference type="RefSeq" id="WP_089523389.1">
    <property type="nucleotide sequence ID" value="NZ_NMUQ01000001.1"/>
</dbReference>
<feature type="transmembrane region" description="Helical" evidence="7">
    <location>
        <begin position="199"/>
        <end position="224"/>
    </location>
</feature>
<dbReference type="Pfam" id="PF00528">
    <property type="entry name" value="BPD_transp_1"/>
    <property type="match status" value="1"/>
</dbReference>
<dbReference type="OrthoDB" id="9771544at2"/>
<proteinExistence type="inferred from homology"/>
<feature type="domain" description="ABC transmembrane type-1" evidence="8">
    <location>
        <begin position="89"/>
        <end position="281"/>
    </location>
</feature>
<keyword evidence="4 7" id="KW-0812">Transmembrane</keyword>
<evidence type="ECO:0000256" key="3">
    <source>
        <dbReference type="ARBA" id="ARBA00022475"/>
    </source>
</evidence>
<keyword evidence="6 7" id="KW-0472">Membrane</keyword>